<sequence>MHASDGVRAAIQSLAGVYIYDYCPTDAVRQRVNARYAEAEACVSRLLNYWASLEDGQVSEFLTITAILSTQDIVFTELRLKKPREPRWMQGFRQCEHILRMTGPGTHYTHGQNNQPVPLRLSHCVVTGHALTLARCMMALPSPVDLYPVGEVRRYMWLLQGMVEASCEIHGGCGLSRKLLHMISQITYCAARLQQDCDSLVVPFTAQFLHKQLEEMRQWSSEPEADQSGPARIEIPRDNPLVVANLSDLVKCIRILPTSGTLFTAQAPLFPVFLLGMLSIVPHHKDISVNWFQEVVHTPVRSSVSPLYASLMRIWTWIYTEITVLSSMMSENDVPVGHSVNLYGSTRNATRKADWGELDPIPCSLGIIWPPLWQFVEILAQTTHEFRPSLLQDQLPTHWQLRSTIKAVNAASRSPSVGARAEGLQGLIAGPLVALLAIFTLSVTTLFGKETLAHRLSVAGSPTRP</sequence>
<evidence type="ECO:0000256" key="1">
    <source>
        <dbReference type="SAM" id="Phobius"/>
    </source>
</evidence>
<keyword evidence="1" id="KW-0472">Membrane</keyword>
<keyword evidence="3" id="KW-1185">Reference proteome</keyword>
<evidence type="ECO:0000313" key="2">
    <source>
        <dbReference type="EMBL" id="KAK4077970.1"/>
    </source>
</evidence>
<dbReference type="EMBL" id="JAWRVI010000091">
    <property type="protein sequence ID" value="KAK4077970.1"/>
    <property type="molecule type" value="Genomic_DNA"/>
</dbReference>
<organism evidence="2 3">
    <name type="scientific">Purpureocillium lilacinum</name>
    <name type="common">Paecilomyces lilacinus</name>
    <dbReference type="NCBI Taxonomy" id="33203"/>
    <lineage>
        <taxon>Eukaryota</taxon>
        <taxon>Fungi</taxon>
        <taxon>Dikarya</taxon>
        <taxon>Ascomycota</taxon>
        <taxon>Pezizomycotina</taxon>
        <taxon>Sordariomycetes</taxon>
        <taxon>Hypocreomycetidae</taxon>
        <taxon>Hypocreales</taxon>
        <taxon>Ophiocordycipitaceae</taxon>
        <taxon>Purpureocillium</taxon>
    </lineage>
</organism>
<accession>A0ABR0BHS7</accession>
<name>A0ABR0BHS7_PURLI</name>
<dbReference type="Proteomes" id="UP001287286">
    <property type="component" value="Unassembled WGS sequence"/>
</dbReference>
<reference evidence="2 3" key="1">
    <citation type="journal article" date="2024" name="Microbiol. Resour. Announc.">
        <title>Genome annotations for the ascomycete fungi Trichoderma harzianum, Trichoderma aggressivum, and Purpureocillium lilacinum.</title>
        <authorList>
            <person name="Beijen E.P.W."/>
            <person name="Ohm R.A."/>
        </authorList>
    </citation>
    <scope>NUCLEOTIDE SEQUENCE [LARGE SCALE GENOMIC DNA]</scope>
    <source>
        <strain evidence="2 3">CBS 150709</strain>
    </source>
</reference>
<gene>
    <name evidence="2" type="ORF">Purlil1_12168</name>
</gene>
<keyword evidence="1" id="KW-0812">Transmembrane</keyword>
<proteinExistence type="predicted"/>
<keyword evidence="1" id="KW-1133">Transmembrane helix</keyword>
<evidence type="ECO:0000313" key="3">
    <source>
        <dbReference type="Proteomes" id="UP001287286"/>
    </source>
</evidence>
<comment type="caution">
    <text evidence="2">The sequence shown here is derived from an EMBL/GenBank/DDBJ whole genome shotgun (WGS) entry which is preliminary data.</text>
</comment>
<protein>
    <submittedName>
        <fullName evidence="2">Uncharacterized protein</fullName>
    </submittedName>
</protein>
<feature type="transmembrane region" description="Helical" evidence="1">
    <location>
        <begin position="424"/>
        <end position="447"/>
    </location>
</feature>